<dbReference type="AlphaFoldDB" id="A0AAX1K3R0"/>
<dbReference type="SUPFAM" id="SSF52540">
    <property type="entry name" value="P-loop containing nucleoside triphosphate hydrolases"/>
    <property type="match status" value="1"/>
</dbReference>
<proteinExistence type="predicted"/>
<dbReference type="PANTHER" id="PTHR32182">
    <property type="entry name" value="DNA REPLICATION AND REPAIR PROTEIN RECF"/>
    <property type="match status" value="1"/>
</dbReference>
<evidence type="ECO:0000259" key="2">
    <source>
        <dbReference type="Pfam" id="PF13166"/>
    </source>
</evidence>
<dbReference type="InterPro" id="IPR026866">
    <property type="entry name" value="CR006_AAA"/>
</dbReference>
<dbReference type="GO" id="GO:0006302">
    <property type="term" value="P:double-strand break repair"/>
    <property type="evidence" value="ECO:0007669"/>
    <property type="project" value="TreeGrafter"/>
</dbReference>
<dbReference type="EMBL" id="CP066294">
    <property type="protein sequence ID" value="QQL47726.1"/>
    <property type="molecule type" value="Genomic_DNA"/>
</dbReference>
<organism evidence="3 4">
    <name type="scientific">Streptococcus mutans</name>
    <dbReference type="NCBI Taxonomy" id="1309"/>
    <lineage>
        <taxon>Bacteria</taxon>
        <taxon>Bacillati</taxon>
        <taxon>Bacillota</taxon>
        <taxon>Bacilli</taxon>
        <taxon>Lactobacillales</taxon>
        <taxon>Streptococcaceae</taxon>
        <taxon>Streptococcus</taxon>
    </lineage>
</organism>
<dbReference type="Pfam" id="PF13166">
    <property type="entry name" value="AAA_13"/>
    <property type="match status" value="1"/>
</dbReference>
<dbReference type="Gene3D" id="3.40.50.300">
    <property type="entry name" value="P-loop containing nucleotide triphosphate hydrolases"/>
    <property type="match status" value="1"/>
</dbReference>
<name>A0AAX1K3R0_STRMG</name>
<gene>
    <name evidence="3" type="ORF">IGS65_002490</name>
</gene>
<sequence length="705" mass="82807">MILEINLPQDRFQAIKLEGLKQKNFIYGKNGTGKSSITKAIDEQYSNSYDVRIFQGFDSIVDENTNLNAIALGTENVELQPQIDEIQKRIDNIIKDISQPKKQEMNSYQKLEDCKNRYNDKENELKRFFSQSASKIKNSHTDWTGANYNTQNFQQDISKSKELSEEEVEKNLSVFKQENLTLKNKIEFPFINISKYIDATNEILQKEVLKSVILDFKNEDEQKWVREGLQLHEHNAVEKCIFCDNPISEQRINNLNSYFNDEVKAFENRINKAIDKLQTEKTRIVKIQNIDKSEFYPKFHEEVTSLNLEVTNLSSKYSDFFTYLIEQLEIKKGNVFVSLDSIEYPIPESFENVQVRYNNLLQDNLQFSTELSTKKQVARDKLRLNEVFKCLKSFEYEKQKENLLILENLKNKAREDFDKQKQELSKLKLQLQSLLQQTVDESKAARNINKDLELLGGCSFKLVLIDGEQKGQYQIKNLDDTIRNVNTLSTGEKNIVAFLWFLNSLKDPNGGTLKDRIIVFDDPMNSNDDTVQYLIISKLQKLLRNIKNEQIFILTHNIHFYSNVRYKWWQNQKSKKATFHLKKYSGKTEIELIDSEENDLKTSYQALWSELHWLYKQKKPEFMHNSIRRIFETYINFNELNDRVIDEQDIEIEKMINVNSHGLIDLEDLQADLNGKNEQEIIAKVKAAFISIGGESHFNAYWKEE</sequence>
<evidence type="ECO:0000313" key="3">
    <source>
        <dbReference type="EMBL" id="QQL47726.1"/>
    </source>
</evidence>
<dbReference type="RefSeq" id="WP_002280615.1">
    <property type="nucleotide sequence ID" value="NZ_CP066294.2"/>
</dbReference>
<feature type="domain" description="Protein CR006 P-loop" evidence="2">
    <location>
        <begin position="14"/>
        <end position="686"/>
    </location>
</feature>
<keyword evidence="1" id="KW-0175">Coiled coil</keyword>
<accession>A0AAX1K3R0</accession>
<evidence type="ECO:0000256" key="1">
    <source>
        <dbReference type="SAM" id="Coils"/>
    </source>
</evidence>
<reference evidence="4" key="1">
    <citation type="submission" date="2020-12" db="EMBL/GenBank/DDBJ databases">
        <authorList>
            <person name="Wen Z.T."/>
        </authorList>
    </citation>
    <scope>NUCLEOTIDE SEQUENCE [LARGE SCALE GENOMIC DNA]</scope>
    <source>
        <strain evidence="4">27-3</strain>
    </source>
</reference>
<feature type="coiled-coil region" evidence="1">
    <location>
        <begin position="396"/>
        <end position="437"/>
    </location>
</feature>
<protein>
    <submittedName>
        <fullName evidence="3">AAA family ATPase</fullName>
    </submittedName>
</protein>
<dbReference type="InterPro" id="IPR027417">
    <property type="entry name" value="P-loop_NTPase"/>
</dbReference>
<evidence type="ECO:0000313" key="4">
    <source>
        <dbReference type="Proteomes" id="UP000595884"/>
    </source>
</evidence>
<dbReference type="PANTHER" id="PTHR32182:SF22">
    <property type="entry name" value="ATP-DEPENDENT ENDONUCLEASE, OLD FAMILY-RELATED"/>
    <property type="match status" value="1"/>
</dbReference>
<dbReference type="Proteomes" id="UP000595884">
    <property type="component" value="Chromosome"/>
</dbReference>
<dbReference type="GO" id="GO:0000731">
    <property type="term" value="P:DNA synthesis involved in DNA repair"/>
    <property type="evidence" value="ECO:0007669"/>
    <property type="project" value="TreeGrafter"/>
</dbReference>